<protein>
    <recommendedName>
        <fullName evidence="4">TFIIB-type domain-containing protein</fullName>
    </recommendedName>
</protein>
<keyword evidence="6" id="KW-1185">Reference proteome</keyword>
<evidence type="ECO:0000259" key="4">
    <source>
        <dbReference type="PROSITE" id="PS51134"/>
    </source>
</evidence>
<dbReference type="AlphaFoldDB" id="A0AAE1UHS7"/>
<evidence type="ECO:0000256" key="1">
    <source>
        <dbReference type="ARBA" id="ARBA00023015"/>
    </source>
</evidence>
<keyword evidence="2" id="KW-0804">Transcription</keyword>
<dbReference type="EMBL" id="JAWZYT010000786">
    <property type="protein sequence ID" value="KAK4319024.1"/>
    <property type="molecule type" value="Genomic_DNA"/>
</dbReference>
<evidence type="ECO:0000313" key="5">
    <source>
        <dbReference type="EMBL" id="KAK4319024.1"/>
    </source>
</evidence>
<dbReference type="PRINTS" id="PR00685">
    <property type="entry name" value="TIFACTORIIB"/>
</dbReference>
<keyword evidence="3" id="KW-0863">Zinc-finger</keyword>
<proteinExistence type="predicted"/>
<keyword evidence="1" id="KW-0805">Transcription regulation</keyword>
<comment type="caution">
    <text evidence="5">The sequence shown here is derived from an EMBL/GenBank/DDBJ whole genome shotgun (WGS) entry which is preliminary data.</text>
</comment>
<keyword evidence="3" id="KW-0862">Zinc</keyword>
<evidence type="ECO:0000313" key="6">
    <source>
        <dbReference type="Proteomes" id="UP001292094"/>
    </source>
</evidence>
<dbReference type="FunFam" id="2.20.25.10:FF:000036">
    <property type="entry name" value="Transcription initiation factor IIB"/>
    <property type="match status" value="1"/>
</dbReference>
<evidence type="ECO:0000256" key="3">
    <source>
        <dbReference type="PROSITE-ProRule" id="PRU00469"/>
    </source>
</evidence>
<dbReference type="SUPFAM" id="SSF57783">
    <property type="entry name" value="Zinc beta-ribbon"/>
    <property type="match status" value="1"/>
</dbReference>
<evidence type="ECO:0000256" key="2">
    <source>
        <dbReference type="ARBA" id="ARBA00023163"/>
    </source>
</evidence>
<dbReference type="Gene3D" id="1.10.472.170">
    <property type="match status" value="1"/>
</dbReference>
<dbReference type="InterPro" id="IPR000812">
    <property type="entry name" value="TFIIB"/>
</dbReference>
<gene>
    <name evidence="5" type="ORF">Pmani_010003</name>
</gene>
<dbReference type="GO" id="GO:0008270">
    <property type="term" value="F:zinc ion binding"/>
    <property type="evidence" value="ECO:0007669"/>
    <property type="project" value="UniProtKB-KW"/>
</dbReference>
<dbReference type="PROSITE" id="PS51134">
    <property type="entry name" value="ZF_TFIIB"/>
    <property type="match status" value="1"/>
</dbReference>
<feature type="domain" description="TFIIB-type" evidence="4">
    <location>
        <begin position="9"/>
        <end position="40"/>
    </location>
</feature>
<dbReference type="GO" id="GO:0070897">
    <property type="term" value="P:transcription preinitiation complex assembly"/>
    <property type="evidence" value="ECO:0007669"/>
    <property type="project" value="InterPro"/>
</dbReference>
<keyword evidence="3" id="KW-0479">Metal-binding</keyword>
<dbReference type="Proteomes" id="UP001292094">
    <property type="component" value="Unassembled WGS sequence"/>
</dbReference>
<reference evidence="5" key="1">
    <citation type="submission" date="2023-11" db="EMBL/GenBank/DDBJ databases">
        <title>Genome assemblies of two species of porcelain crab, Petrolisthes cinctipes and Petrolisthes manimaculis (Anomura: Porcellanidae).</title>
        <authorList>
            <person name="Angst P."/>
        </authorList>
    </citation>
    <scope>NUCLEOTIDE SEQUENCE</scope>
    <source>
        <strain evidence="5">PB745_02</strain>
        <tissue evidence="5">Gill</tissue>
    </source>
</reference>
<dbReference type="Pfam" id="PF08271">
    <property type="entry name" value="Zn_Ribbon_TF"/>
    <property type="match status" value="1"/>
</dbReference>
<dbReference type="InterPro" id="IPR013137">
    <property type="entry name" value="Znf_TFIIB"/>
</dbReference>
<organism evidence="5 6">
    <name type="scientific">Petrolisthes manimaculis</name>
    <dbReference type="NCBI Taxonomy" id="1843537"/>
    <lineage>
        <taxon>Eukaryota</taxon>
        <taxon>Metazoa</taxon>
        <taxon>Ecdysozoa</taxon>
        <taxon>Arthropoda</taxon>
        <taxon>Crustacea</taxon>
        <taxon>Multicrustacea</taxon>
        <taxon>Malacostraca</taxon>
        <taxon>Eumalacostraca</taxon>
        <taxon>Eucarida</taxon>
        <taxon>Decapoda</taxon>
        <taxon>Pleocyemata</taxon>
        <taxon>Anomura</taxon>
        <taxon>Galatheoidea</taxon>
        <taxon>Porcellanidae</taxon>
        <taxon>Petrolisthes</taxon>
    </lineage>
</organism>
<sequence>MESIKRFADKVCCPYHPEAYLIEDYRCGDQICADCGLVVGDRVIDVSSEWRTFSNENTNGNPSRVGGPLNPLLNGSDLSTIIEVGNQASSFNTYGGSQYHNHRSMTSS</sequence>
<accession>A0AAE1UHS7</accession>
<name>A0AAE1UHS7_9EUCA</name>